<proteinExistence type="predicted"/>
<dbReference type="Pfam" id="PF13460">
    <property type="entry name" value="NAD_binding_10"/>
    <property type="match status" value="1"/>
</dbReference>
<gene>
    <name evidence="2" type="ORF">J1C56_00380</name>
</gene>
<dbReference type="InterPro" id="IPR016040">
    <property type="entry name" value="NAD(P)-bd_dom"/>
</dbReference>
<protein>
    <submittedName>
        <fullName evidence="2">SDR family oxidoreductase</fullName>
    </submittedName>
</protein>
<name>A0A9X1A6N7_9HYPH</name>
<dbReference type="CDD" id="cd05269">
    <property type="entry name" value="TMR_SDR_a"/>
    <property type="match status" value="1"/>
</dbReference>
<evidence type="ECO:0000313" key="3">
    <source>
        <dbReference type="Proteomes" id="UP001138921"/>
    </source>
</evidence>
<accession>A0A9X1A6N7</accession>
<dbReference type="Gene3D" id="3.40.50.720">
    <property type="entry name" value="NAD(P)-binding Rossmann-like Domain"/>
    <property type="match status" value="1"/>
</dbReference>
<keyword evidence="3" id="KW-1185">Reference proteome</keyword>
<dbReference type="SUPFAM" id="SSF51735">
    <property type="entry name" value="NAD(P)-binding Rossmann-fold domains"/>
    <property type="match status" value="1"/>
</dbReference>
<dbReference type="EMBL" id="JAFLWW010000001">
    <property type="protein sequence ID" value="MBT1154040.1"/>
    <property type="molecule type" value="Genomic_DNA"/>
</dbReference>
<organism evidence="2 3">
    <name type="scientific">Aminobacter anthyllidis</name>
    <dbReference type="NCBI Taxonomy" id="1035067"/>
    <lineage>
        <taxon>Bacteria</taxon>
        <taxon>Pseudomonadati</taxon>
        <taxon>Pseudomonadota</taxon>
        <taxon>Alphaproteobacteria</taxon>
        <taxon>Hyphomicrobiales</taxon>
        <taxon>Phyllobacteriaceae</taxon>
        <taxon>Aminobacter</taxon>
    </lineage>
</organism>
<dbReference type="PANTHER" id="PTHR43162:SF1">
    <property type="entry name" value="PRESTALK A DIFFERENTIATION PROTEIN A"/>
    <property type="match status" value="1"/>
</dbReference>
<reference evidence="2" key="1">
    <citation type="journal article" date="2021" name="Microorganisms">
        <title>Phylogenomic Reconstruction and Metabolic Potential of the Genus Aminobacter.</title>
        <authorList>
            <person name="Artuso I."/>
            <person name="Turrini P."/>
            <person name="Pirolo M."/>
            <person name="Lugli G.A."/>
            <person name="Ventura M."/>
            <person name="Visca P."/>
        </authorList>
    </citation>
    <scope>NUCLEOTIDE SEQUENCE</scope>
    <source>
        <strain evidence="2">LMG 26462</strain>
    </source>
</reference>
<sequence length="285" mass="29696">MELDMSEGKILVLAATGNVGAPLVAELLRLGEKVRAATRSAASTTAGAEAVRLDLADPRTLAAALEGVDRIFALSPTGYLDPVGMLGPVVDEAAARNIKIVLQTAFGVDANDAIPLRQLELKLERSGAPYVILRPNWFSDNFATYWANGVRRGEIRVPAGEGTTSFIDARDVAASAAGALTTNRHDGKAFALTGPAAYSYADAARLLADALGRPVRYSPIDNSTFVAEAVAGGLMPGYAELLAAIFHPVAEGWTSGVTDAVGLLSGKPPRSLEQSIAEIAARLNA</sequence>
<dbReference type="Proteomes" id="UP001138921">
    <property type="component" value="Unassembled WGS sequence"/>
</dbReference>
<reference evidence="2" key="2">
    <citation type="submission" date="2021-03" db="EMBL/GenBank/DDBJ databases">
        <authorList>
            <person name="Artuso I."/>
            <person name="Turrini P."/>
            <person name="Pirolo M."/>
            <person name="Lugli G.A."/>
            <person name="Ventura M."/>
            <person name="Visca P."/>
        </authorList>
    </citation>
    <scope>NUCLEOTIDE SEQUENCE</scope>
    <source>
        <strain evidence="2">LMG 26462</strain>
    </source>
</reference>
<dbReference type="InterPro" id="IPR051604">
    <property type="entry name" value="Ergot_Alk_Oxidoreductase"/>
</dbReference>
<dbReference type="AlphaFoldDB" id="A0A9X1A6N7"/>
<dbReference type="InterPro" id="IPR036291">
    <property type="entry name" value="NAD(P)-bd_dom_sf"/>
</dbReference>
<comment type="caution">
    <text evidence="2">The sequence shown here is derived from an EMBL/GenBank/DDBJ whole genome shotgun (WGS) entry which is preliminary data.</text>
</comment>
<feature type="domain" description="NAD(P)-binding" evidence="1">
    <location>
        <begin position="15"/>
        <end position="181"/>
    </location>
</feature>
<evidence type="ECO:0000259" key="1">
    <source>
        <dbReference type="Pfam" id="PF13460"/>
    </source>
</evidence>
<dbReference type="PANTHER" id="PTHR43162">
    <property type="match status" value="1"/>
</dbReference>
<evidence type="ECO:0000313" key="2">
    <source>
        <dbReference type="EMBL" id="MBT1154040.1"/>
    </source>
</evidence>
<dbReference type="Gene3D" id="3.90.25.10">
    <property type="entry name" value="UDP-galactose 4-epimerase, domain 1"/>
    <property type="match status" value="1"/>
</dbReference>